<dbReference type="PRINTS" id="PR00971">
    <property type="entry name" value="RIBOSOMALS10"/>
</dbReference>
<dbReference type="GO" id="GO:0006412">
    <property type="term" value="P:translation"/>
    <property type="evidence" value="ECO:0007669"/>
    <property type="project" value="UniProtKB-UniRule"/>
</dbReference>
<dbReference type="GO" id="GO:0000049">
    <property type="term" value="F:tRNA binding"/>
    <property type="evidence" value="ECO:0007669"/>
    <property type="project" value="UniProtKB-UniRule"/>
</dbReference>
<accession>A0A0X1KP57</accession>
<organism evidence="6 7">
    <name type="scientific">Pseudothermotoga hypogea DSM 11164 = NBRC 106472</name>
    <dbReference type="NCBI Taxonomy" id="1123384"/>
    <lineage>
        <taxon>Bacteria</taxon>
        <taxon>Thermotogati</taxon>
        <taxon>Thermotogota</taxon>
        <taxon>Thermotogae</taxon>
        <taxon>Thermotogales</taxon>
        <taxon>Thermotogaceae</taxon>
        <taxon>Pseudothermotoga</taxon>
    </lineage>
</organism>
<dbReference type="InterPro" id="IPR018268">
    <property type="entry name" value="Ribosomal_uS10_CS"/>
</dbReference>
<protein>
    <recommendedName>
        <fullName evidence="4">Small ribosomal subunit protein uS10</fullName>
    </recommendedName>
</protein>
<dbReference type="KEGG" id="phy:AJ81_01010"/>
<dbReference type="Pfam" id="PF00338">
    <property type="entry name" value="Ribosomal_S10"/>
    <property type="match status" value="1"/>
</dbReference>
<comment type="subunit">
    <text evidence="4">Part of the 30S ribosomal subunit.</text>
</comment>
<evidence type="ECO:0000256" key="1">
    <source>
        <dbReference type="ARBA" id="ARBA00007102"/>
    </source>
</evidence>
<dbReference type="InterPro" id="IPR036838">
    <property type="entry name" value="Ribosomal_uS10_dom_sf"/>
</dbReference>
<dbReference type="NCBIfam" id="NF001861">
    <property type="entry name" value="PRK00596.1"/>
    <property type="match status" value="1"/>
</dbReference>
<dbReference type="EMBL" id="CP007141">
    <property type="protein sequence ID" value="AJC73009.1"/>
    <property type="molecule type" value="Genomic_DNA"/>
</dbReference>
<dbReference type="NCBIfam" id="TIGR01049">
    <property type="entry name" value="rpsJ_bact"/>
    <property type="match status" value="1"/>
</dbReference>
<dbReference type="GO" id="GO:0003735">
    <property type="term" value="F:structural constituent of ribosome"/>
    <property type="evidence" value="ECO:0007669"/>
    <property type="project" value="InterPro"/>
</dbReference>
<dbReference type="STRING" id="1123384.AJ81_01010"/>
<dbReference type="OrthoDB" id="9804464at2"/>
<dbReference type="GO" id="GO:1990904">
    <property type="term" value="C:ribonucleoprotein complex"/>
    <property type="evidence" value="ECO:0007669"/>
    <property type="project" value="UniProtKB-KW"/>
</dbReference>
<dbReference type="Proteomes" id="UP000077469">
    <property type="component" value="Chromosome"/>
</dbReference>
<evidence type="ECO:0000256" key="3">
    <source>
        <dbReference type="ARBA" id="ARBA00023274"/>
    </source>
</evidence>
<keyword evidence="7" id="KW-1185">Reference proteome</keyword>
<comment type="similarity">
    <text evidence="1 4">Belongs to the universal ribosomal protein uS10 family.</text>
</comment>
<evidence type="ECO:0000313" key="7">
    <source>
        <dbReference type="Proteomes" id="UP000077469"/>
    </source>
</evidence>
<proteinExistence type="inferred from homology"/>
<dbReference type="InterPro" id="IPR001848">
    <property type="entry name" value="Ribosomal_uS10"/>
</dbReference>
<gene>
    <name evidence="4" type="primary">rpsJ</name>
    <name evidence="6" type="ORF">AJ81_01010</name>
</gene>
<comment type="function">
    <text evidence="4">Involved in the binding of tRNA to the ribosomes.</text>
</comment>
<dbReference type="PATRIC" id="fig|1123384.7.peg.200"/>
<dbReference type="InterPro" id="IPR027486">
    <property type="entry name" value="Ribosomal_uS10_dom"/>
</dbReference>
<evidence type="ECO:0000259" key="5">
    <source>
        <dbReference type="SMART" id="SM01403"/>
    </source>
</evidence>
<reference evidence="6 7" key="1">
    <citation type="submission" date="2014-01" db="EMBL/GenBank/DDBJ databases">
        <title>Genome sequencing of Thermotog hypogea.</title>
        <authorList>
            <person name="Zhang X."/>
            <person name="Alvare G."/>
            <person name="Fristensky B."/>
            <person name="Chen L."/>
            <person name="Suen T."/>
            <person name="Chen Q."/>
            <person name="Ma K."/>
        </authorList>
    </citation>
    <scope>NUCLEOTIDE SEQUENCE [LARGE SCALE GENOMIC DNA]</scope>
    <source>
        <strain evidence="6 7">DSM 11164</strain>
    </source>
</reference>
<feature type="domain" description="Small ribosomal subunit protein uS10" evidence="5">
    <location>
        <begin position="7"/>
        <end position="101"/>
    </location>
</feature>
<dbReference type="SMART" id="SM01403">
    <property type="entry name" value="Ribosomal_S10"/>
    <property type="match status" value="1"/>
</dbReference>
<dbReference type="FunFam" id="3.30.70.600:FF:000001">
    <property type="entry name" value="30S ribosomal protein S10"/>
    <property type="match status" value="1"/>
</dbReference>
<evidence type="ECO:0000313" key="6">
    <source>
        <dbReference type="EMBL" id="AJC73009.1"/>
    </source>
</evidence>
<dbReference type="RefSeq" id="WP_031503253.1">
    <property type="nucleotide sequence ID" value="NC_022795.1"/>
</dbReference>
<dbReference type="PaxDb" id="1123384-AJ81_01010"/>
<dbReference type="GO" id="GO:0005840">
    <property type="term" value="C:ribosome"/>
    <property type="evidence" value="ECO:0007669"/>
    <property type="project" value="UniProtKB-KW"/>
</dbReference>
<dbReference type="SUPFAM" id="SSF54999">
    <property type="entry name" value="Ribosomal protein S10"/>
    <property type="match status" value="1"/>
</dbReference>
<dbReference type="PANTHER" id="PTHR11700">
    <property type="entry name" value="30S RIBOSOMAL PROTEIN S10 FAMILY MEMBER"/>
    <property type="match status" value="1"/>
</dbReference>
<evidence type="ECO:0000256" key="2">
    <source>
        <dbReference type="ARBA" id="ARBA00022980"/>
    </source>
</evidence>
<sequence>MPGQKIRIKLKAYDHELLDESAKKIVEVAKSTNARISGPIPLPTERTLYVVLRSPHKHKDSREQFEKRVHKRLIDIIEPSPKTIDALMKINLPAGVDVEIKL</sequence>
<keyword evidence="3 4" id="KW-0687">Ribonucleoprotein</keyword>
<dbReference type="PROSITE" id="PS00361">
    <property type="entry name" value="RIBOSOMAL_S10"/>
    <property type="match status" value="1"/>
</dbReference>
<keyword evidence="2 4" id="KW-0689">Ribosomal protein</keyword>
<evidence type="ECO:0000256" key="4">
    <source>
        <dbReference type="HAMAP-Rule" id="MF_00508"/>
    </source>
</evidence>
<dbReference type="Gene3D" id="3.30.70.600">
    <property type="entry name" value="Ribosomal protein S10 domain"/>
    <property type="match status" value="1"/>
</dbReference>
<name>A0A0X1KP57_9THEM</name>
<dbReference type="HAMAP" id="MF_00508">
    <property type="entry name" value="Ribosomal_uS10"/>
    <property type="match status" value="1"/>
</dbReference>
<dbReference type="AlphaFoldDB" id="A0A0X1KP57"/>